<protein>
    <submittedName>
        <fullName evidence="4">Quinone oxidoreductase</fullName>
    </submittedName>
</protein>
<dbReference type="InterPro" id="IPR002364">
    <property type="entry name" value="Quin_OxRdtase/zeta-crystal_CS"/>
</dbReference>
<dbReference type="InterPro" id="IPR013154">
    <property type="entry name" value="ADH-like_N"/>
</dbReference>
<keyword evidence="2" id="KW-0560">Oxidoreductase</keyword>
<dbReference type="SUPFAM" id="SSF51735">
    <property type="entry name" value="NAD(P)-binding Rossmann-fold domains"/>
    <property type="match status" value="1"/>
</dbReference>
<dbReference type="RefSeq" id="WP_222158125.1">
    <property type="nucleotide sequence ID" value="NZ_CP081864.1"/>
</dbReference>
<sequence length="329" mass="34885">MAKRIQFSAHGGPEVLEYVDFTPREPAAGEVQIENRAVGINFIDTYVRSGLYPVQTFPSGLGTEAAGVVAKVGAGVSGFQVGDRVVYAQAGLGAYSAVHNVVADRVAHLPEAISFEQGAASFLKDLTVYYLLRETYEITSGETFLFHAAAGGVGLIACQWAKALGAKLIGTVGSDDKAALARQAGAWATINYRSENIAQRVLELTDGQKVPVVYDSVGKDTWEASLDSLQRRGLMVSFGNASGPVTGVNLGILNQKGSLYVTRPSLFGYVTNRAELDKASSELFSLIASGAIKVDVSANQIFGLSEAQKAHRALESRQTHGSCLLIPGR</sequence>
<dbReference type="Pfam" id="PF00107">
    <property type="entry name" value="ADH_zinc_N"/>
    <property type="match status" value="1"/>
</dbReference>
<dbReference type="EMBL" id="CP081864">
    <property type="protein sequence ID" value="QZN95016.1"/>
    <property type="molecule type" value="Genomic_DNA"/>
</dbReference>
<proteinExistence type="predicted"/>
<dbReference type="Gene3D" id="3.40.50.720">
    <property type="entry name" value="NAD(P)-binding Rossmann-like Domain"/>
    <property type="match status" value="1"/>
</dbReference>
<keyword evidence="1" id="KW-0521">NADP</keyword>
<dbReference type="Pfam" id="PF08240">
    <property type="entry name" value="ADH_N"/>
    <property type="match status" value="1"/>
</dbReference>
<dbReference type="InterPro" id="IPR036291">
    <property type="entry name" value="NAD(P)-bd_dom_sf"/>
</dbReference>
<dbReference type="CDD" id="cd05286">
    <property type="entry name" value="QOR2"/>
    <property type="match status" value="1"/>
</dbReference>
<dbReference type="SMART" id="SM00829">
    <property type="entry name" value="PKS_ER"/>
    <property type="match status" value="1"/>
</dbReference>
<accession>A0ABX9ALS4</accession>
<reference evidence="4 5" key="1">
    <citation type="submission" date="2021-08" db="EMBL/GenBank/DDBJ databases">
        <title>Culture and genomic analysis of Symbiopectobacterium purcellii sp. nov. gen. nov., isolated from the leafhopper Empoasca decipiens.</title>
        <authorList>
            <person name="Nadal-Jimenez P."/>
            <person name="Siozios S."/>
            <person name="Halliday N."/>
            <person name="Camara M."/>
            <person name="Hurst G.D.D."/>
        </authorList>
    </citation>
    <scope>NUCLEOTIDE SEQUENCE [LARGE SCALE GENOMIC DNA]</scope>
    <source>
        <strain evidence="4 5">SyEd1</strain>
    </source>
</reference>
<evidence type="ECO:0000313" key="4">
    <source>
        <dbReference type="EMBL" id="QZN95016.1"/>
    </source>
</evidence>
<dbReference type="InterPro" id="IPR047618">
    <property type="entry name" value="QOR-like"/>
</dbReference>
<evidence type="ECO:0000259" key="3">
    <source>
        <dbReference type="SMART" id="SM00829"/>
    </source>
</evidence>
<dbReference type="Gene3D" id="3.90.180.10">
    <property type="entry name" value="Medium-chain alcohol dehydrogenases, catalytic domain"/>
    <property type="match status" value="1"/>
</dbReference>
<dbReference type="NCBIfam" id="NF008024">
    <property type="entry name" value="PRK10754.1"/>
    <property type="match status" value="1"/>
</dbReference>
<evidence type="ECO:0000313" key="5">
    <source>
        <dbReference type="Proteomes" id="UP000825886"/>
    </source>
</evidence>
<dbReference type="PROSITE" id="PS01162">
    <property type="entry name" value="QOR_ZETA_CRYSTAL"/>
    <property type="match status" value="1"/>
</dbReference>
<dbReference type="PANTHER" id="PTHR48106:SF13">
    <property type="entry name" value="QUINONE OXIDOREDUCTASE-RELATED"/>
    <property type="match status" value="1"/>
</dbReference>
<dbReference type="InterPro" id="IPR011032">
    <property type="entry name" value="GroES-like_sf"/>
</dbReference>
<keyword evidence="5" id="KW-1185">Reference proteome</keyword>
<feature type="domain" description="Enoyl reductase (ER)" evidence="3">
    <location>
        <begin position="11"/>
        <end position="325"/>
    </location>
</feature>
<evidence type="ECO:0000256" key="2">
    <source>
        <dbReference type="ARBA" id="ARBA00023002"/>
    </source>
</evidence>
<dbReference type="Proteomes" id="UP000825886">
    <property type="component" value="Chromosome"/>
</dbReference>
<gene>
    <name evidence="4" type="ORF">K6K13_17560</name>
</gene>
<dbReference type="InterPro" id="IPR020843">
    <property type="entry name" value="ER"/>
</dbReference>
<dbReference type="SUPFAM" id="SSF50129">
    <property type="entry name" value="GroES-like"/>
    <property type="match status" value="1"/>
</dbReference>
<organism evidence="4 5">
    <name type="scientific">Symbiopectobacterium purcellii</name>
    <dbReference type="NCBI Taxonomy" id="2871826"/>
    <lineage>
        <taxon>Bacteria</taxon>
        <taxon>Pseudomonadati</taxon>
        <taxon>Pseudomonadota</taxon>
        <taxon>Gammaproteobacteria</taxon>
        <taxon>Enterobacterales</taxon>
        <taxon>Enterobacteriaceae</taxon>
    </lineage>
</organism>
<name>A0ABX9ALS4_9ENTR</name>
<dbReference type="InterPro" id="IPR013149">
    <property type="entry name" value="ADH-like_C"/>
</dbReference>
<evidence type="ECO:0000256" key="1">
    <source>
        <dbReference type="ARBA" id="ARBA00022857"/>
    </source>
</evidence>
<dbReference type="PANTHER" id="PTHR48106">
    <property type="entry name" value="QUINONE OXIDOREDUCTASE PIG3-RELATED"/>
    <property type="match status" value="1"/>
</dbReference>